<name>A0A2R5LCQ6_9ACAR</name>
<dbReference type="Pfam" id="PF14802">
    <property type="entry name" value="TMEM192"/>
    <property type="match status" value="1"/>
</dbReference>
<evidence type="ECO:0000313" key="8">
    <source>
        <dbReference type="EMBL" id="MBY07249.1"/>
    </source>
</evidence>
<evidence type="ECO:0000256" key="7">
    <source>
        <dbReference type="SAM" id="Phobius"/>
    </source>
</evidence>
<proteinExistence type="inferred from homology"/>
<evidence type="ECO:0000256" key="2">
    <source>
        <dbReference type="ARBA" id="ARBA00006314"/>
    </source>
</evidence>
<dbReference type="AlphaFoldDB" id="A0A2R5LCQ6"/>
<feature type="transmembrane region" description="Helical" evidence="7">
    <location>
        <begin position="83"/>
        <end position="102"/>
    </location>
</feature>
<dbReference type="GO" id="GO:0005770">
    <property type="term" value="C:late endosome"/>
    <property type="evidence" value="ECO:0007669"/>
    <property type="project" value="TreeGrafter"/>
</dbReference>
<organism evidence="8">
    <name type="scientific">Ornithodoros turicata</name>
    <dbReference type="NCBI Taxonomy" id="34597"/>
    <lineage>
        <taxon>Eukaryota</taxon>
        <taxon>Metazoa</taxon>
        <taxon>Ecdysozoa</taxon>
        <taxon>Arthropoda</taxon>
        <taxon>Chelicerata</taxon>
        <taxon>Arachnida</taxon>
        <taxon>Acari</taxon>
        <taxon>Parasitiformes</taxon>
        <taxon>Ixodida</taxon>
        <taxon>Ixodoidea</taxon>
        <taxon>Argasidae</taxon>
        <taxon>Ornithodorinae</taxon>
        <taxon>Ornithodoros</taxon>
    </lineage>
</organism>
<evidence type="ECO:0000256" key="3">
    <source>
        <dbReference type="ARBA" id="ARBA00014635"/>
    </source>
</evidence>
<dbReference type="InterPro" id="IPR029399">
    <property type="entry name" value="TMEM192"/>
</dbReference>
<dbReference type="EMBL" id="GGLE01003123">
    <property type="protein sequence ID" value="MBY07249.1"/>
    <property type="molecule type" value="Transcribed_RNA"/>
</dbReference>
<comment type="subcellular location">
    <subcellularLocation>
        <location evidence="1">Membrane</location>
        <topology evidence="1">Multi-pass membrane protein</topology>
    </subcellularLocation>
</comment>
<dbReference type="PANTHER" id="PTHR31592:SF1">
    <property type="entry name" value="TRANSMEMBRANE PROTEIN 192"/>
    <property type="match status" value="1"/>
</dbReference>
<feature type="transmembrane region" description="Helical" evidence="7">
    <location>
        <begin position="127"/>
        <end position="146"/>
    </location>
</feature>
<comment type="similarity">
    <text evidence="2">Belongs to the TMEM192 family.</text>
</comment>
<dbReference type="PANTHER" id="PTHR31592">
    <property type="entry name" value="TRANSMEMBRANE PROTEIN 192"/>
    <property type="match status" value="1"/>
</dbReference>
<keyword evidence="4 7" id="KW-0812">Transmembrane</keyword>
<feature type="transmembrane region" description="Helical" evidence="7">
    <location>
        <begin position="166"/>
        <end position="188"/>
    </location>
</feature>
<keyword evidence="5 7" id="KW-1133">Transmembrane helix</keyword>
<dbReference type="GO" id="GO:0005765">
    <property type="term" value="C:lysosomal membrane"/>
    <property type="evidence" value="ECO:0007669"/>
    <property type="project" value="TreeGrafter"/>
</dbReference>
<reference evidence="8" key="1">
    <citation type="submission" date="2018-03" db="EMBL/GenBank/DDBJ databases">
        <title>The relapsing fever spirochete Borrelia turicatae persists in the highly oxidative environment of its soft-bodied tick vector.</title>
        <authorList>
            <person name="Bourret T.J."/>
            <person name="Boyle W.K."/>
            <person name="Valenzuela J.G."/>
            <person name="Oliveira F."/>
            <person name="Lopez J.E."/>
        </authorList>
    </citation>
    <scope>NUCLEOTIDE SEQUENCE</scope>
    <source>
        <strain evidence="8">Kansas strain/isolate</strain>
        <tissue evidence="8">Salivary glands</tissue>
    </source>
</reference>
<evidence type="ECO:0000256" key="4">
    <source>
        <dbReference type="ARBA" id="ARBA00022692"/>
    </source>
</evidence>
<evidence type="ECO:0000256" key="1">
    <source>
        <dbReference type="ARBA" id="ARBA00004141"/>
    </source>
</evidence>
<accession>A0A2R5LCQ6</accession>
<evidence type="ECO:0000256" key="5">
    <source>
        <dbReference type="ARBA" id="ARBA00022989"/>
    </source>
</evidence>
<sequence>MVSLMDHDMLEVANGDDININGRDATTLVSPDVIFDTEPPFKSAATAAVIIFQLLCIVALLVAAGTLPYVTAPDRSPHDAYSILQYCHVCIWAIMIITNQYLHREHNILNCSGYIRFYQKTKKMRKATMFIFSSGCVLLLIAAVVIDNYCPKRDSCSPLSLRPVNYLHIVFALEAVSAVPIIVVYLAMTLNFHRNKFKQDTQHDEVLLSFLHSQSSVADIGFRDGTVLEDIIEKQSDMIKYLKKYNAFLGKKILNLSIELSRLRQPPPSQD</sequence>
<protein>
    <recommendedName>
        <fullName evidence="3">Transmembrane protein 192</fullName>
    </recommendedName>
</protein>
<feature type="transmembrane region" description="Helical" evidence="7">
    <location>
        <begin position="47"/>
        <end position="71"/>
    </location>
</feature>
<evidence type="ECO:0000256" key="6">
    <source>
        <dbReference type="ARBA" id="ARBA00023136"/>
    </source>
</evidence>
<keyword evidence="6 7" id="KW-0472">Membrane</keyword>